<dbReference type="GeneID" id="118428480"/>
<evidence type="ECO:0000256" key="3">
    <source>
        <dbReference type="PROSITE-ProRule" id="PRU00196"/>
    </source>
</evidence>
<protein>
    <submittedName>
        <fullName evidence="7">Lysyl oxidase homolog 3A-like</fullName>
    </submittedName>
</protein>
<evidence type="ECO:0000259" key="5">
    <source>
        <dbReference type="PROSITE" id="PS50287"/>
    </source>
</evidence>
<dbReference type="AlphaFoldDB" id="A0A9J7N9L5"/>
<feature type="region of interest" description="Disordered" evidence="4">
    <location>
        <begin position="197"/>
        <end position="227"/>
    </location>
</feature>
<dbReference type="SUPFAM" id="SSF56487">
    <property type="entry name" value="SRCR-like"/>
    <property type="match status" value="1"/>
</dbReference>
<dbReference type="OrthoDB" id="536948at2759"/>
<keyword evidence="1" id="KW-0732">Signal</keyword>
<dbReference type="Gene3D" id="3.10.250.10">
    <property type="entry name" value="SRCR-like domain"/>
    <property type="match status" value="1"/>
</dbReference>
<evidence type="ECO:0000256" key="4">
    <source>
        <dbReference type="SAM" id="MobiDB-lite"/>
    </source>
</evidence>
<evidence type="ECO:0000256" key="1">
    <source>
        <dbReference type="ARBA" id="ARBA00022729"/>
    </source>
</evidence>
<dbReference type="Pfam" id="PF00530">
    <property type="entry name" value="SRCR"/>
    <property type="match status" value="1"/>
</dbReference>
<dbReference type="SMART" id="SM00202">
    <property type="entry name" value="SR"/>
    <property type="match status" value="1"/>
</dbReference>
<evidence type="ECO:0000313" key="6">
    <source>
        <dbReference type="Proteomes" id="UP000001554"/>
    </source>
</evidence>
<dbReference type="PANTHER" id="PTHR48071:SF18">
    <property type="entry name" value="DELETED IN MALIGNANT BRAIN TUMORS 1 PROTEIN-RELATED"/>
    <property type="match status" value="1"/>
</dbReference>
<dbReference type="InterPro" id="IPR001190">
    <property type="entry name" value="SRCR"/>
</dbReference>
<organism evidence="6 7">
    <name type="scientific">Branchiostoma floridae</name>
    <name type="common">Florida lancelet</name>
    <name type="synonym">Amphioxus</name>
    <dbReference type="NCBI Taxonomy" id="7739"/>
    <lineage>
        <taxon>Eukaryota</taxon>
        <taxon>Metazoa</taxon>
        <taxon>Chordata</taxon>
        <taxon>Cephalochordata</taxon>
        <taxon>Leptocardii</taxon>
        <taxon>Amphioxiformes</taxon>
        <taxon>Branchiostomatidae</taxon>
        <taxon>Branchiostoma</taxon>
    </lineage>
</organism>
<dbReference type="RefSeq" id="XP_035694456.1">
    <property type="nucleotide sequence ID" value="XM_035838563.1"/>
</dbReference>
<dbReference type="OMA" id="ICESREE"/>
<dbReference type="PRINTS" id="PR00258">
    <property type="entry name" value="SPERACTRCPTR"/>
</dbReference>
<name>A0A9J7N9L5_BRAFL</name>
<dbReference type="FunFam" id="3.10.250.10:FF:000001">
    <property type="entry name" value="Lysyl oxidase 4 isoform X1"/>
    <property type="match status" value="1"/>
</dbReference>
<reference evidence="6" key="1">
    <citation type="journal article" date="2020" name="Nat. Ecol. Evol.">
        <title>Deeply conserved synteny resolves early events in vertebrate evolution.</title>
        <authorList>
            <person name="Simakov O."/>
            <person name="Marletaz F."/>
            <person name="Yue J.X."/>
            <person name="O'Connell B."/>
            <person name="Jenkins J."/>
            <person name="Brandt A."/>
            <person name="Calef R."/>
            <person name="Tung C.H."/>
            <person name="Huang T.K."/>
            <person name="Schmutz J."/>
            <person name="Satoh N."/>
            <person name="Yu J.K."/>
            <person name="Putnam N.H."/>
            <person name="Green R.E."/>
            <person name="Rokhsar D.S."/>
        </authorList>
    </citation>
    <scope>NUCLEOTIDE SEQUENCE [LARGE SCALE GENOMIC DNA]</scope>
    <source>
        <strain evidence="6">S238N-H82</strain>
    </source>
</reference>
<comment type="caution">
    <text evidence="3">Lacks conserved residue(s) required for the propagation of feature annotation.</text>
</comment>
<keyword evidence="2 3" id="KW-1015">Disulfide bond</keyword>
<dbReference type="InterPro" id="IPR036772">
    <property type="entry name" value="SRCR-like_dom_sf"/>
</dbReference>
<feature type="disulfide bond" evidence="3">
    <location>
        <begin position="160"/>
        <end position="170"/>
    </location>
</feature>
<proteinExistence type="predicted"/>
<sequence length="227" mass="24710">MQHQITGQTKKSAGLPSQSSGTDVTGNEFEFSCEPCRAGYKCVNGDEVEEPCEAGFYSRANATSCDPCSVGSHSETGSANCTGVRLRGGLTSREGRVEILHNDEWGTICNGTHVNYTFAKVVCTQLGYQNGSVLDIAFNSLWQIHFDISSDPIWLSNVQCSGEEDSLYECEHSGWGGHRCEHGGEASVICESREEALSSPMDSDAEDADIGSDYSYDTNFEDTRQRI</sequence>
<reference evidence="7" key="2">
    <citation type="submission" date="2025-08" db="UniProtKB">
        <authorList>
            <consortium name="RefSeq"/>
        </authorList>
    </citation>
    <scope>IDENTIFICATION</scope>
    <source>
        <strain evidence="7">S238N-H82</strain>
        <tissue evidence="7">Testes</tissue>
    </source>
</reference>
<feature type="region of interest" description="Disordered" evidence="4">
    <location>
        <begin position="1"/>
        <end position="23"/>
    </location>
</feature>
<dbReference type="KEGG" id="bfo:118428480"/>
<dbReference type="PROSITE" id="PS50287">
    <property type="entry name" value="SRCR_2"/>
    <property type="match status" value="1"/>
</dbReference>
<gene>
    <name evidence="7" type="primary">LOC118428480</name>
</gene>
<accession>A0A9J7N9L5</accession>
<evidence type="ECO:0000313" key="7">
    <source>
        <dbReference type="RefSeq" id="XP_035694456.1"/>
    </source>
</evidence>
<keyword evidence="6" id="KW-1185">Reference proteome</keyword>
<dbReference type="GO" id="GO:0016020">
    <property type="term" value="C:membrane"/>
    <property type="evidence" value="ECO:0007669"/>
    <property type="project" value="InterPro"/>
</dbReference>
<feature type="domain" description="SRCR" evidence="5">
    <location>
        <begin position="84"/>
        <end position="191"/>
    </location>
</feature>
<evidence type="ECO:0000256" key="2">
    <source>
        <dbReference type="ARBA" id="ARBA00023157"/>
    </source>
</evidence>
<dbReference type="PANTHER" id="PTHR48071">
    <property type="entry name" value="SRCR DOMAIN-CONTAINING PROTEIN"/>
    <property type="match status" value="1"/>
</dbReference>
<dbReference type="Proteomes" id="UP000001554">
    <property type="component" value="Chromosome 13"/>
</dbReference>